<comment type="similarity">
    <text evidence="2 11">Belongs to the mitochondrial carrier (TC 2.A.29) family.</text>
</comment>
<evidence type="ECO:0000256" key="10">
    <source>
        <dbReference type="PROSITE-ProRule" id="PRU00282"/>
    </source>
</evidence>
<feature type="repeat" description="Solcar" evidence="10">
    <location>
        <begin position="3"/>
        <end position="113"/>
    </location>
</feature>
<dbReference type="InterPro" id="IPR023395">
    <property type="entry name" value="MCP_dom_sf"/>
</dbReference>
<keyword evidence="8" id="KW-0496">Mitochondrion</keyword>
<evidence type="ECO:0000256" key="2">
    <source>
        <dbReference type="ARBA" id="ARBA00006375"/>
    </source>
</evidence>
<dbReference type="GO" id="GO:1990519">
    <property type="term" value="P:pyrimidine nucleotide import into mitochondrion"/>
    <property type="evidence" value="ECO:0007669"/>
    <property type="project" value="TreeGrafter"/>
</dbReference>
<name>A0AA35WSM0_GEOBA</name>
<evidence type="ECO:0000256" key="3">
    <source>
        <dbReference type="ARBA" id="ARBA00022448"/>
    </source>
</evidence>
<dbReference type="InterPro" id="IPR018108">
    <property type="entry name" value="MCP_transmembrane"/>
</dbReference>
<sequence length="303" mass="33331">MSVEPLTHFIAGGLAGAAGTAVTCPLEVVKTRLQTEVGQGLIRHYGLQPAVSVAGSMEGHMTTVLVPRGLAYARHLFQTEGGLAFFKGLAPSLFGIIPTRALYFTAYSQAKQFYNSVFRYESAAVHLASAVTAGITTTTATSPIWVVKTQIQLDTRPGKSLGPRRCIKRIYNLDGLRGFYRGLTASYAGTLETAIHFVIYEHMKKVLSSNRQRDLELTECMFAAAAAKMTASSLCYPHGELFEELVAPSPLIRVSLQLLVILGWCFESRFRPWWCGMYCLKIFPFFPSLSLPLPFLAPFNCLC</sequence>
<keyword evidence="6" id="KW-0999">Mitochondrion inner membrane</keyword>
<proteinExistence type="inferred from homology"/>
<evidence type="ECO:0000256" key="6">
    <source>
        <dbReference type="ARBA" id="ARBA00022792"/>
    </source>
</evidence>
<evidence type="ECO:0000256" key="5">
    <source>
        <dbReference type="ARBA" id="ARBA00022737"/>
    </source>
</evidence>
<evidence type="ECO:0000256" key="7">
    <source>
        <dbReference type="ARBA" id="ARBA00022989"/>
    </source>
</evidence>
<evidence type="ECO:0000313" key="13">
    <source>
        <dbReference type="Proteomes" id="UP001174909"/>
    </source>
</evidence>
<dbReference type="InterPro" id="IPR049562">
    <property type="entry name" value="SLC25A33/36-like"/>
</dbReference>
<dbReference type="AlphaFoldDB" id="A0AA35WSM0"/>
<protein>
    <submittedName>
        <fullName evidence="12">Solute carrier family 25 member 36</fullName>
    </submittedName>
</protein>
<dbReference type="PROSITE" id="PS50920">
    <property type="entry name" value="SOLCAR"/>
    <property type="match status" value="2"/>
</dbReference>
<keyword evidence="5" id="KW-0677">Repeat</keyword>
<feature type="repeat" description="Solcar" evidence="10">
    <location>
        <begin position="121"/>
        <end position="206"/>
    </location>
</feature>
<dbReference type="GO" id="GO:0005743">
    <property type="term" value="C:mitochondrial inner membrane"/>
    <property type="evidence" value="ECO:0007669"/>
    <property type="project" value="UniProtKB-SubCell"/>
</dbReference>
<comment type="subcellular location">
    <subcellularLocation>
        <location evidence="1">Mitochondrion inner membrane</location>
        <topology evidence="1">Multi-pass membrane protein</topology>
    </subcellularLocation>
</comment>
<dbReference type="Gene3D" id="1.50.40.10">
    <property type="entry name" value="Mitochondrial carrier domain"/>
    <property type="match status" value="2"/>
</dbReference>
<organism evidence="12 13">
    <name type="scientific">Geodia barretti</name>
    <name type="common">Barrett's horny sponge</name>
    <dbReference type="NCBI Taxonomy" id="519541"/>
    <lineage>
        <taxon>Eukaryota</taxon>
        <taxon>Metazoa</taxon>
        <taxon>Porifera</taxon>
        <taxon>Demospongiae</taxon>
        <taxon>Heteroscleromorpha</taxon>
        <taxon>Tetractinellida</taxon>
        <taxon>Astrophorina</taxon>
        <taxon>Geodiidae</taxon>
        <taxon>Geodia</taxon>
    </lineage>
</organism>
<evidence type="ECO:0000256" key="4">
    <source>
        <dbReference type="ARBA" id="ARBA00022692"/>
    </source>
</evidence>
<dbReference type="PANTHER" id="PTHR45829">
    <property type="entry name" value="MITOCHONDRIAL CARRIER PROTEIN RIM2"/>
    <property type="match status" value="1"/>
</dbReference>
<keyword evidence="4 10" id="KW-0812">Transmembrane</keyword>
<dbReference type="Pfam" id="PF00153">
    <property type="entry name" value="Mito_carr"/>
    <property type="match status" value="2"/>
</dbReference>
<keyword evidence="9 10" id="KW-0472">Membrane</keyword>
<evidence type="ECO:0000256" key="8">
    <source>
        <dbReference type="ARBA" id="ARBA00023128"/>
    </source>
</evidence>
<keyword evidence="13" id="KW-1185">Reference proteome</keyword>
<evidence type="ECO:0000313" key="12">
    <source>
        <dbReference type="EMBL" id="CAI8031344.1"/>
    </source>
</evidence>
<comment type="caution">
    <text evidence="12">The sequence shown here is derived from an EMBL/GenBank/DDBJ whole genome shotgun (WGS) entry which is preliminary data.</text>
</comment>
<dbReference type="GO" id="GO:0015218">
    <property type="term" value="F:pyrimidine nucleotide transmembrane transporter activity"/>
    <property type="evidence" value="ECO:0007669"/>
    <property type="project" value="InterPro"/>
</dbReference>
<accession>A0AA35WSM0</accession>
<gene>
    <name evidence="12" type="ORF">GBAR_LOCUS17804</name>
</gene>
<reference evidence="12" key="1">
    <citation type="submission" date="2023-03" db="EMBL/GenBank/DDBJ databases">
        <authorList>
            <person name="Steffen K."/>
            <person name="Cardenas P."/>
        </authorList>
    </citation>
    <scope>NUCLEOTIDE SEQUENCE</scope>
</reference>
<dbReference type="Proteomes" id="UP001174909">
    <property type="component" value="Unassembled WGS sequence"/>
</dbReference>
<evidence type="ECO:0000256" key="9">
    <source>
        <dbReference type="ARBA" id="ARBA00023136"/>
    </source>
</evidence>
<evidence type="ECO:0000256" key="11">
    <source>
        <dbReference type="RuleBase" id="RU000488"/>
    </source>
</evidence>
<dbReference type="EMBL" id="CASHTH010002529">
    <property type="protein sequence ID" value="CAI8031344.1"/>
    <property type="molecule type" value="Genomic_DNA"/>
</dbReference>
<keyword evidence="7" id="KW-1133">Transmembrane helix</keyword>
<evidence type="ECO:0000256" key="1">
    <source>
        <dbReference type="ARBA" id="ARBA00004448"/>
    </source>
</evidence>
<keyword evidence="3 11" id="KW-0813">Transport</keyword>
<dbReference type="SUPFAM" id="SSF103506">
    <property type="entry name" value="Mitochondrial carrier"/>
    <property type="match status" value="1"/>
</dbReference>
<dbReference type="PANTHER" id="PTHR45829:SF4">
    <property type="entry name" value="MITOCHONDRIAL CARRIER PROTEIN RIM2"/>
    <property type="match status" value="1"/>
</dbReference>